<dbReference type="SUPFAM" id="SSF143880">
    <property type="entry name" value="NE0471 N-terminal domain-like"/>
    <property type="match status" value="1"/>
</dbReference>
<dbReference type="RefSeq" id="WP_009656793.1">
    <property type="nucleotide sequence ID" value="NZ_CP060204.1"/>
</dbReference>
<dbReference type="KEGG" id="stim:H1B31_06095"/>
<dbReference type="InterPro" id="IPR036782">
    <property type="entry name" value="NE0471-like_N"/>
</dbReference>
<sequence>MLQPKIIDVHPLPDYKLLLLFETGEKKIFDVSPYLRGAWYEKLKVASVFQTVHVSGSTVAWADGQDIAPHELYDNSTPV</sequence>
<dbReference type="Gene3D" id="3.30.2020.10">
    <property type="entry name" value="NE0471-like N-terminal domain"/>
    <property type="match status" value="1"/>
</dbReference>
<proteinExistence type="predicted"/>
<accession>A0A7G7VH94</accession>
<gene>
    <name evidence="1" type="ORF">H1B31_06095</name>
</gene>
<dbReference type="EMBL" id="CP060204">
    <property type="protein sequence ID" value="QNH53487.1"/>
    <property type="molecule type" value="Genomic_DNA"/>
</dbReference>
<organism evidence="1 2">
    <name type="scientific">Selenomonas timonae</name>
    <dbReference type="NCBI Taxonomy" id="2754044"/>
    <lineage>
        <taxon>Bacteria</taxon>
        <taxon>Bacillati</taxon>
        <taxon>Bacillota</taxon>
        <taxon>Negativicutes</taxon>
        <taxon>Selenomonadales</taxon>
        <taxon>Selenomonadaceae</taxon>
        <taxon>Selenomonas</taxon>
    </lineage>
</organism>
<dbReference type="AlphaFoldDB" id="A0A7G7VH94"/>
<reference evidence="1 2" key="1">
    <citation type="submission" date="2020-07" db="EMBL/GenBank/DDBJ databases">
        <title>Complete genome and description of Selenomonas timonensis sp. nov., a new bacterium isolated from a gingivitis subject.</title>
        <authorList>
            <person name="Antezack A."/>
        </authorList>
    </citation>
    <scope>NUCLEOTIDE SEQUENCE [LARGE SCALE GENOMIC DNA]</scope>
    <source>
        <strain evidence="1 2">Marseille-Q3039</strain>
    </source>
</reference>
<dbReference type="InterPro" id="IPR018841">
    <property type="entry name" value="DUF2442"/>
</dbReference>
<name>A0A7G7VH94_9FIRM</name>
<dbReference type="Proteomes" id="UP000515480">
    <property type="component" value="Chromosome"/>
</dbReference>
<keyword evidence="2" id="KW-1185">Reference proteome</keyword>
<dbReference type="Pfam" id="PF10387">
    <property type="entry name" value="DUF2442"/>
    <property type="match status" value="1"/>
</dbReference>
<protein>
    <submittedName>
        <fullName evidence="1">DUF2442 domain-containing protein</fullName>
    </submittedName>
</protein>
<evidence type="ECO:0000313" key="1">
    <source>
        <dbReference type="EMBL" id="QNH53487.1"/>
    </source>
</evidence>
<evidence type="ECO:0000313" key="2">
    <source>
        <dbReference type="Proteomes" id="UP000515480"/>
    </source>
</evidence>